<name>W7XJ76_TETTS</name>
<dbReference type="GeneID" id="24439839"/>
<evidence type="ECO:0000313" key="2">
    <source>
        <dbReference type="Proteomes" id="UP000009168"/>
    </source>
</evidence>
<proteinExistence type="predicted"/>
<sequence length="117" mass="14120">MIIQEKISNELIINDKFKVEKKIIKQIKRALLFQIYYLNQKYHNQMQINKQIVFTKDKGSYLRGQCNLLQQNLNFISLHNQFNCYCLNNKEIIYSLLIRQQEKMKKNMKSINCRSKG</sequence>
<dbReference type="InParanoid" id="W7XJ76"/>
<protein>
    <submittedName>
        <fullName evidence="1">Uncharacterized protein</fullName>
    </submittedName>
</protein>
<dbReference type="EMBL" id="GG662661">
    <property type="protein sequence ID" value="EWS73914.1"/>
    <property type="molecule type" value="Genomic_DNA"/>
</dbReference>
<organism evidence="1 2">
    <name type="scientific">Tetrahymena thermophila (strain SB210)</name>
    <dbReference type="NCBI Taxonomy" id="312017"/>
    <lineage>
        <taxon>Eukaryota</taxon>
        <taxon>Sar</taxon>
        <taxon>Alveolata</taxon>
        <taxon>Ciliophora</taxon>
        <taxon>Intramacronucleata</taxon>
        <taxon>Oligohymenophorea</taxon>
        <taxon>Hymenostomatida</taxon>
        <taxon>Tetrahymenina</taxon>
        <taxon>Tetrahymenidae</taxon>
        <taxon>Tetrahymena</taxon>
    </lineage>
</organism>
<dbReference type="RefSeq" id="XP_012653536.1">
    <property type="nucleotide sequence ID" value="XM_012798082.1"/>
</dbReference>
<gene>
    <name evidence="1" type="ORF">TTHERM_000619878</name>
</gene>
<dbReference type="KEGG" id="tet:TTHERM_000619878"/>
<accession>W7XJ76</accession>
<reference evidence="2" key="1">
    <citation type="journal article" date="2006" name="PLoS Biol.">
        <title>Macronuclear genome sequence of the ciliate Tetrahymena thermophila, a model eukaryote.</title>
        <authorList>
            <person name="Eisen J.A."/>
            <person name="Coyne R.S."/>
            <person name="Wu M."/>
            <person name="Wu D."/>
            <person name="Thiagarajan M."/>
            <person name="Wortman J.R."/>
            <person name="Badger J.H."/>
            <person name="Ren Q."/>
            <person name="Amedeo P."/>
            <person name="Jones K.M."/>
            <person name="Tallon L.J."/>
            <person name="Delcher A.L."/>
            <person name="Salzberg S.L."/>
            <person name="Silva J.C."/>
            <person name="Haas B.J."/>
            <person name="Majoros W.H."/>
            <person name="Farzad M."/>
            <person name="Carlton J.M."/>
            <person name="Smith R.K. Jr."/>
            <person name="Garg J."/>
            <person name="Pearlman R.E."/>
            <person name="Karrer K.M."/>
            <person name="Sun L."/>
            <person name="Manning G."/>
            <person name="Elde N.C."/>
            <person name="Turkewitz A.P."/>
            <person name="Asai D.J."/>
            <person name="Wilkes D.E."/>
            <person name="Wang Y."/>
            <person name="Cai H."/>
            <person name="Collins K."/>
            <person name="Stewart B.A."/>
            <person name="Lee S.R."/>
            <person name="Wilamowska K."/>
            <person name="Weinberg Z."/>
            <person name="Ruzzo W.L."/>
            <person name="Wloga D."/>
            <person name="Gaertig J."/>
            <person name="Frankel J."/>
            <person name="Tsao C.-C."/>
            <person name="Gorovsky M.A."/>
            <person name="Keeling P.J."/>
            <person name="Waller R.F."/>
            <person name="Patron N.J."/>
            <person name="Cherry J.M."/>
            <person name="Stover N.A."/>
            <person name="Krieger C.J."/>
            <person name="del Toro C."/>
            <person name="Ryder H.F."/>
            <person name="Williamson S.C."/>
            <person name="Barbeau R.A."/>
            <person name="Hamilton E.P."/>
            <person name="Orias E."/>
        </authorList>
    </citation>
    <scope>NUCLEOTIDE SEQUENCE [LARGE SCALE GENOMIC DNA]</scope>
    <source>
        <strain evidence="2">SB210</strain>
    </source>
</reference>
<dbReference type="AlphaFoldDB" id="W7XJ76"/>
<keyword evidence="2" id="KW-1185">Reference proteome</keyword>
<dbReference type="Proteomes" id="UP000009168">
    <property type="component" value="Unassembled WGS sequence"/>
</dbReference>
<evidence type="ECO:0000313" key="1">
    <source>
        <dbReference type="EMBL" id="EWS73914.1"/>
    </source>
</evidence>